<name>X1TP72_9ZZZZ</name>
<reference evidence="1" key="1">
    <citation type="journal article" date="2014" name="Front. Microbiol.">
        <title>High frequency of phylogenetically diverse reductive dehalogenase-homologous genes in deep subseafloor sedimentary metagenomes.</title>
        <authorList>
            <person name="Kawai M."/>
            <person name="Futagami T."/>
            <person name="Toyoda A."/>
            <person name="Takaki Y."/>
            <person name="Nishi S."/>
            <person name="Hori S."/>
            <person name="Arai W."/>
            <person name="Tsubouchi T."/>
            <person name="Morono Y."/>
            <person name="Uchiyama I."/>
            <person name="Ito T."/>
            <person name="Fujiyama A."/>
            <person name="Inagaki F."/>
            <person name="Takami H."/>
        </authorList>
    </citation>
    <scope>NUCLEOTIDE SEQUENCE</scope>
    <source>
        <strain evidence="1">Expedition CK06-06</strain>
    </source>
</reference>
<dbReference type="InterPro" id="IPR029063">
    <property type="entry name" value="SAM-dependent_MTases_sf"/>
</dbReference>
<dbReference type="Pfam" id="PF13489">
    <property type="entry name" value="Methyltransf_23"/>
    <property type="match status" value="1"/>
</dbReference>
<proteinExistence type="predicted"/>
<dbReference type="PANTHER" id="PTHR43861">
    <property type="entry name" value="TRANS-ACONITATE 2-METHYLTRANSFERASE-RELATED"/>
    <property type="match status" value="1"/>
</dbReference>
<sequence>MEKKVLEKKAIEGRIKLSKSVLPFCKKGKLLDIGCGFGHVSNFFHKKGFIVEGFDINKKKILKCKEKYKGIDFYVKDVSQKIEGKYDVILLIGVLEEISLPPKEVLKKLKKNLKKEGRIIIAVRNTNALRRRIKG</sequence>
<evidence type="ECO:0008006" key="2">
    <source>
        <dbReference type="Google" id="ProtNLM"/>
    </source>
</evidence>
<feature type="non-terminal residue" evidence="1">
    <location>
        <position position="135"/>
    </location>
</feature>
<organism evidence="1">
    <name type="scientific">marine sediment metagenome</name>
    <dbReference type="NCBI Taxonomy" id="412755"/>
    <lineage>
        <taxon>unclassified sequences</taxon>
        <taxon>metagenomes</taxon>
        <taxon>ecological metagenomes</taxon>
    </lineage>
</organism>
<dbReference type="EMBL" id="BARW01021534">
    <property type="protein sequence ID" value="GAI89380.1"/>
    <property type="molecule type" value="Genomic_DNA"/>
</dbReference>
<comment type="caution">
    <text evidence="1">The sequence shown here is derived from an EMBL/GenBank/DDBJ whole genome shotgun (WGS) entry which is preliminary data.</text>
</comment>
<protein>
    <recommendedName>
        <fullName evidence="2">Methyltransferase domain-containing protein</fullName>
    </recommendedName>
</protein>
<evidence type="ECO:0000313" key="1">
    <source>
        <dbReference type="EMBL" id="GAI89380.1"/>
    </source>
</evidence>
<dbReference type="SUPFAM" id="SSF53335">
    <property type="entry name" value="S-adenosyl-L-methionine-dependent methyltransferases"/>
    <property type="match status" value="1"/>
</dbReference>
<gene>
    <name evidence="1" type="ORF">S12H4_36154</name>
</gene>
<dbReference type="AlphaFoldDB" id="X1TP72"/>
<dbReference type="Gene3D" id="3.40.50.150">
    <property type="entry name" value="Vaccinia Virus protein VP39"/>
    <property type="match status" value="1"/>
</dbReference>
<accession>X1TP72</accession>